<protein>
    <recommendedName>
        <fullName evidence="1">START-like domain-containing protein</fullName>
    </recommendedName>
</protein>
<dbReference type="Pfam" id="PF19569">
    <property type="entry name" value="START_2"/>
    <property type="match status" value="1"/>
</dbReference>
<feature type="domain" description="START-like" evidence="1">
    <location>
        <begin position="6"/>
        <end position="130"/>
    </location>
</feature>
<comment type="caution">
    <text evidence="2">The sequence shown here is derived from an EMBL/GenBank/DDBJ whole genome shotgun (WGS) entry which is preliminary data.</text>
</comment>
<dbReference type="SUPFAM" id="SSF55961">
    <property type="entry name" value="Bet v1-like"/>
    <property type="match status" value="1"/>
</dbReference>
<evidence type="ECO:0000313" key="3">
    <source>
        <dbReference type="Proteomes" id="UP000093197"/>
    </source>
</evidence>
<evidence type="ECO:0000313" key="2">
    <source>
        <dbReference type="EMBL" id="OCR36272.1"/>
    </source>
</evidence>
<dbReference type="Proteomes" id="UP000093197">
    <property type="component" value="Unassembled WGS sequence"/>
</dbReference>
<dbReference type="AlphaFoldDB" id="A0A853Q275"/>
<sequence>MNEAMKKEKIHLEYLLNATSKNILWSAISTPTGLEDWFADKVVSDDKTVTFCWGKTEQRQAGIVAIRAYSFIRFHWLDDENERDYFEIKMSYNELTGDYVLEITDFSEADEADDLKELWDSQVSKLRRTCGF</sequence>
<dbReference type="EMBL" id="LIDT01000006">
    <property type="protein sequence ID" value="OCR36272.1"/>
    <property type="molecule type" value="Genomic_DNA"/>
</dbReference>
<reference evidence="2 3" key="1">
    <citation type="journal article" date="2016" name="PLoS ONE">
        <title>Genomic Diversity of Enterotoxigenic Strains of Bacteroides fragilis.</title>
        <authorList>
            <person name="Pierce J.V."/>
            <person name="Bernstein H.D."/>
        </authorList>
    </citation>
    <scope>NUCLEOTIDE SEQUENCE [LARGE SCALE GENOMIC DNA]</scope>
    <source>
        <strain evidence="2 3">20793-3</strain>
    </source>
</reference>
<accession>A0A853Q275</accession>
<dbReference type="Gene3D" id="3.30.530.20">
    <property type="match status" value="1"/>
</dbReference>
<proteinExistence type="predicted"/>
<gene>
    <name evidence="2" type="ORF">AC094_05870</name>
</gene>
<dbReference type="InterPro" id="IPR023393">
    <property type="entry name" value="START-like_dom_sf"/>
</dbReference>
<evidence type="ECO:0000259" key="1">
    <source>
        <dbReference type="Pfam" id="PF19569"/>
    </source>
</evidence>
<dbReference type="InterPro" id="IPR045736">
    <property type="entry name" value="START_2"/>
</dbReference>
<name>A0A853Q275_BACFG</name>
<organism evidence="2 3">
    <name type="scientific">Bacteroides fragilis</name>
    <dbReference type="NCBI Taxonomy" id="817"/>
    <lineage>
        <taxon>Bacteria</taxon>
        <taxon>Pseudomonadati</taxon>
        <taxon>Bacteroidota</taxon>
        <taxon>Bacteroidia</taxon>
        <taxon>Bacteroidales</taxon>
        <taxon>Bacteroidaceae</taxon>
        <taxon>Bacteroides</taxon>
    </lineage>
</organism>